<reference evidence="1 2" key="1">
    <citation type="journal article" date="2016" name="Nat. Commun.">
        <title>Thousands of microbial genomes shed light on interconnected biogeochemical processes in an aquifer system.</title>
        <authorList>
            <person name="Anantharaman K."/>
            <person name="Brown C.T."/>
            <person name="Hug L.A."/>
            <person name="Sharon I."/>
            <person name="Castelle C.J."/>
            <person name="Probst A.J."/>
            <person name="Thomas B.C."/>
            <person name="Singh A."/>
            <person name="Wilkins M.J."/>
            <person name="Karaoz U."/>
            <person name="Brodie E.L."/>
            <person name="Williams K.H."/>
            <person name="Hubbard S.S."/>
            <person name="Banfield J.F."/>
        </authorList>
    </citation>
    <scope>NUCLEOTIDE SEQUENCE [LARGE SCALE GENOMIC DNA]</scope>
</reference>
<dbReference type="PANTHER" id="PTHR38471">
    <property type="entry name" value="FOUR HELIX BUNDLE PROTEIN"/>
    <property type="match status" value="1"/>
</dbReference>
<dbReference type="InterPro" id="IPR012657">
    <property type="entry name" value="23S_rRNA-intervening_sequence"/>
</dbReference>
<dbReference type="Pfam" id="PF05635">
    <property type="entry name" value="23S_rRNA_IVP"/>
    <property type="match status" value="1"/>
</dbReference>
<dbReference type="EMBL" id="MHOK01000007">
    <property type="protein sequence ID" value="OGZ62132.1"/>
    <property type="molecule type" value="Genomic_DNA"/>
</dbReference>
<sequence>MTNNTIQSYKDLRVWQKSMDLVIAVYALMGNYPKSELYVLAVHTRKTAISIPSNIAEGKMRGTRKDYRHFLLTAFASGAELETQLLIAKRLSWSKNLNFSEVDQLLDEVMRMLNVLIAKLV</sequence>
<accession>A0A1G2HI09</accession>
<dbReference type="InterPro" id="IPR036583">
    <property type="entry name" value="23S_rRNA_IVS_sf"/>
</dbReference>
<dbReference type="CDD" id="cd16377">
    <property type="entry name" value="23S_rRNA_IVP_like"/>
    <property type="match status" value="1"/>
</dbReference>
<dbReference type="Proteomes" id="UP000176770">
    <property type="component" value="Unassembled WGS sequence"/>
</dbReference>
<organism evidence="1 2">
    <name type="scientific">Candidatus Spechtbacteria bacterium RIFCSPLOWO2_12_FULL_38_22</name>
    <dbReference type="NCBI Taxonomy" id="1802165"/>
    <lineage>
        <taxon>Bacteria</taxon>
        <taxon>Candidatus Spechtiibacteriota</taxon>
    </lineage>
</organism>
<evidence type="ECO:0000313" key="1">
    <source>
        <dbReference type="EMBL" id="OGZ62132.1"/>
    </source>
</evidence>
<evidence type="ECO:0008006" key="3">
    <source>
        <dbReference type="Google" id="ProtNLM"/>
    </source>
</evidence>
<comment type="caution">
    <text evidence="1">The sequence shown here is derived from an EMBL/GenBank/DDBJ whole genome shotgun (WGS) entry which is preliminary data.</text>
</comment>
<name>A0A1G2HI09_9BACT</name>
<dbReference type="SUPFAM" id="SSF158446">
    <property type="entry name" value="IVS-encoded protein-like"/>
    <property type="match status" value="1"/>
</dbReference>
<dbReference type="STRING" id="1802165.A3F94_03125"/>
<dbReference type="Gene3D" id="1.20.1440.60">
    <property type="entry name" value="23S rRNA-intervening sequence"/>
    <property type="match status" value="1"/>
</dbReference>
<dbReference type="NCBIfam" id="TIGR02436">
    <property type="entry name" value="four helix bundle protein"/>
    <property type="match status" value="1"/>
</dbReference>
<evidence type="ECO:0000313" key="2">
    <source>
        <dbReference type="Proteomes" id="UP000176770"/>
    </source>
</evidence>
<dbReference type="AlphaFoldDB" id="A0A1G2HI09"/>
<gene>
    <name evidence="1" type="ORF">A3F94_03125</name>
</gene>
<protein>
    <recommendedName>
        <fullName evidence="3">Four helix bundle protein</fullName>
    </recommendedName>
</protein>
<dbReference type="PANTHER" id="PTHR38471:SF2">
    <property type="entry name" value="FOUR HELIX BUNDLE PROTEIN"/>
    <property type="match status" value="1"/>
</dbReference>
<proteinExistence type="predicted"/>